<dbReference type="GO" id="GO:0048269">
    <property type="term" value="C:methionine adenosyltransferase complex"/>
    <property type="evidence" value="ECO:0007669"/>
    <property type="project" value="TreeGrafter"/>
</dbReference>
<comment type="pathway">
    <text evidence="1 6">Carbohydrate biosynthesis; dTDP-L-rhamnose biosynthesis.</text>
</comment>
<dbReference type="EC" id="1.1.1.133" evidence="3 6"/>
<comment type="similarity">
    <text evidence="2 6">Belongs to the dTDP-4-dehydrorhamnose reductase family.</text>
</comment>
<evidence type="ECO:0000259" key="7">
    <source>
        <dbReference type="Pfam" id="PF04321"/>
    </source>
</evidence>
<dbReference type="InterPro" id="IPR036291">
    <property type="entry name" value="NAD(P)-bd_dom_sf"/>
</dbReference>
<comment type="function">
    <text evidence="6">Catalyzes the reduction of dTDP-6-deoxy-L-lyxo-4-hexulose to yield dTDP-L-rhamnose.</text>
</comment>
<dbReference type="GO" id="GO:0006556">
    <property type="term" value="P:S-adenosylmethionine biosynthetic process"/>
    <property type="evidence" value="ECO:0007669"/>
    <property type="project" value="TreeGrafter"/>
</dbReference>
<dbReference type="EMBL" id="PUHY01000012">
    <property type="protein sequence ID" value="PQO32849.1"/>
    <property type="molecule type" value="Genomic_DNA"/>
</dbReference>
<sequence>MIVVLGGSGYVGSSIVNLLANRGKEVRVLSRKDCDYYDPASLGDAIGNAEFVINAAGYTGRPNVDACELHKHECLMGNSVLPGVVKEVCQSKKLPWIQISSGCIYTGTREDGTGFTETDAPNFSFRYNNCSFYSGTKALGEEVLADAENCYILRLRIPFENLDNPRNFLTKLLRYERLLRATNSLTFLDEFAKSCLYCAESRPEPGIYNVTNTGSVTTDEVVARLKSHGITDKGFQFFDSEAEFMQKAAIAARSNCVMNNKKAVDAGFPLSHVHDALDQAMSNWIPESEVSSAATK</sequence>
<dbReference type="Pfam" id="PF04321">
    <property type="entry name" value="RmlD_sub_bind"/>
    <property type="match status" value="1"/>
</dbReference>
<evidence type="ECO:0000256" key="6">
    <source>
        <dbReference type="RuleBase" id="RU364082"/>
    </source>
</evidence>
<proteinExistence type="inferred from homology"/>
<dbReference type="SUPFAM" id="SSF51735">
    <property type="entry name" value="NAD(P)-binding Rossmann-fold domains"/>
    <property type="match status" value="1"/>
</dbReference>
<dbReference type="Gene3D" id="3.40.50.720">
    <property type="entry name" value="NAD(P)-binding Rossmann-like Domain"/>
    <property type="match status" value="1"/>
</dbReference>
<organism evidence="8 9">
    <name type="scientific">Blastopirellula marina</name>
    <dbReference type="NCBI Taxonomy" id="124"/>
    <lineage>
        <taxon>Bacteria</taxon>
        <taxon>Pseudomonadati</taxon>
        <taxon>Planctomycetota</taxon>
        <taxon>Planctomycetia</taxon>
        <taxon>Pirellulales</taxon>
        <taxon>Pirellulaceae</taxon>
        <taxon>Blastopirellula</taxon>
    </lineage>
</organism>
<evidence type="ECO:0000313" key="8">
    <source>
        <dbReference type="EMBL" id="PQO32849.1"/>
    </source>
</evidence>
<gene>
    <name evidence="8" type="ORF">C5Y83_21955</name>
</gene>
<dbReference type="AlphaFoldDB" id="A0A2S8FKZ1"/>
<dbReference type="InterPro" id="IPR029903">
    <property type="entry name" value="RmlD-like-bd"/>
</dbReference>
<evidence type="ECO:0000256" key="3">
    <source>
        <dbReference type="ARBA" id="ARBA00012929"/>
    </source>
</evidence>
<dbReference type="RefSeq" id="WP_105331861.1">
    <property type="nucleotide sequence ID" value="NZ_PUHY01000012.1"/>
</dbReference>
<evidence type="ECO:0000313" key="9">
    <source>
        <dbReference type="Proteomes" id="UP000238322"/>
    </source>
</evidence>
<dbReference type="PANTHER" id="PTHR10491:SF4">
    <property type="entry name" value="METHIONINE ADENOSYLTRANSFERASE 2 SUBUNIT BETA"/>
    <property type="match status" value="1"/>
</dbReference>
<feature type="domain" description="RmlD-like substrate binding" evidence="7">
    <location>
        <begin position="2"/>
        <end position="220"/>
    </location>
</feature>
<keyword evidence="6" id="KW-0521">NADP</keyword>
<dbReference type="GO" id="GO:0008831">
    <property type="term" value="F:dTDP-4-dehydrorhamnose reductase activity"/>
    <property type="evidence" value="ECO:0007669"/>
    <property type="project" value="UniProtKB-EC"/>
</dbReference>
<dbReference type="OrthoDB" id="252618at2"/>
<dbReference type="Proteomes" id="UP000238322">
    <property type="component" value="Unassembled WGS sequence"/>
</dbReference>
<evidence type="ECO:0000256" key="1">
    <source>
        <dbReference type="ARBA" id="ARBA00004781"/>
    </source>
</evidence>
<comment type="caution">
    <text evidence="8">The sequence shown here is derived from an EMBL/GenBank/DDBJ whole genome shotgun (WGS) entry which is preliminary data.</text>
</comment>
<evidence type="ECO:0000256" key="2">
    <source>
        <dbReference type="ARBA" id="ARBA00010944"/>
    </source>
</evidence>
<dbReference type="PANTHER" id="PTHR10491">
    <property type="entry name" value="DTDP-4-DEHYDRORHAMNOSE REDUCTASE"/>
    <property type="match status" value="1"/>
</dbReference>
<name>A0A2S8FKZ1_9BACT</name>
<evidence type="ECO:0000256" key="4">
    <source>
        <dbReference type="ARBA" id="ARBA00017099"/>
    </source>
</evidence>
<evidence type="ECO:0000256" key="5">
    <source>
        <dbReference type="ARBA" id="ARBA00048200"/>
    </source>
</evidence>
<keyword evidence="6" id="KW-0560">Oxidoreductase</keyword>
<dbReference type="GO" id="GO:0048270">
    <property type="term" value="F:methionine adenosyltransferase regulator activity"/>
    <property type="evidence" value="ECO:0007669"/>
    <property type="project" value="TreeGrafter"/>
</dbReference>
<dbReference type="InterPro" id="IPR005913">
    <property type="entry name" value="dTDP_dehydrorham_reduct"/>
</dbReference>
<accession>A0A2S8FKZ1</accession>
<comment type="catalytic activity">
    <reaction evidence="5">
        <text>dTDP-beta-L-rhamnose + NADP(+) = dTDP-4-dehydro-beta-L-rhamnose + NADPH + H(+)</text>
        <dbReference type="Rhea" id="RHEA:21796"/>
        <dbReference type="ChEBI" id="CHEBI:15378"/>
        <dbReference type="ChEBI" id="CHEBI:57510"/>
        <dbReference type="ChEBI" id="CHEBI:57783"/>
        <dbReference type="ChEBI" id="CHEBI:58349"/>
        <dbReference type="ChEBI" id="CHEBI:62830"/>
        <dbReference type="EC" id="1.1.1.133"/>
    </reaction>
</comment>
<protein>
    <recommendedName>
        <fullName evidence="4 6">dTDP-4-dehydrorhamnose reductase</fullName>
        <ecNumber evidence="3 6">1.1.1.133</ecNumber>
    </recommendedName>
</protein>
<reference evidence="8 9" key="1">
    <citation type="submission" date="2018-02" db="EMBL/GenBank/DDBJ databases">
        <title>Comparative genomes isolates from brazilian mangrove.</title>
        <authorList>
            <person name="Araujo J.E."/>
            <person name="Taketani R.G."/>
            <person name="Silva M.C.P."/>
            <person name="Loureco M.V."/>
            <person name="Andreote F.D."/>
        </authorList>
    </citation>
    <scope>NUCLEOTIDE SEQUENCE [LARGE SCALE GENOMIC DNA]</scope>
    <source>
        <strain evidence="8 9">Hex-1 MGV</strain>
    </source>
</reference>